<dbReference type="GO" id="GO:0022857">
    <property type="term" value="F:transmembrane transporter activity"/>
    <property type="evidence" value="ECO:0007669"/>
    <property type="project" value="TreeGrafter"/>
</dbReference>
<dbReference type="InterPro" id="IPR017871">
    <property type="entry name" value="ABC_transporter-like_CS"/>
</dbReference>
<evidence type="ECO:0000256" key="3">
    <source>
        <dbReference type="ARBA" id="ARBA00022840"/>
    </source>
</evidence>
<gene>
    <name evidence="6" type="ORF">ENS06_14720</name>
</gene>
<dbReference type="EMBL" id="DSTK01000040">
    <property type="protein sequence ID" value="HFK98564.1"/>
    <property type="molecule type" value="Genomic_DNA"/>
</dbReference>
<dbReference type="PANTHER" id="PTHR24220:SF86">
    <property type="entry name" value="ABC TRANSPORTER ABCH.1"/>
    <property type="match status" value="1"/>
</dbReference>
<dbReference type="SUPFAM" id="SSF52540">
    <property type="entry name" value="P-loop containing nucleoside triphosphate hydrolases"/>
    <property type="match status" value="1"/>
</dbReference>
<dbReference type="PROSITE" id="PS50893">
    <property type="entry name" value="ABC_TRANSPORTER_2"/>
    <property type="match status" value="1"/>
</dbReference>
<reference evidence="6" key="1">
    <citation type="journal article" date="2020" name="mSystems">
        <title>Genome- and Community-Level Interaction Insights into Carbon Utilization and Element Cycling Functions of Hydrothermarchaeota in Hydrothermal Sediment.</title>
        <authorList>
            <person name="Zhou Z."/>
            <person name="Liu Y."/>
            <person name="Xu W."/>
            <person name="Pan J."/>
            <person name="Luo Z.H."/>
            <person name="Li M."/>
        </authorList>
    </citation>
    <scope>NUCLEOTIDE SEQUENCE [LARGE SCALE GENOMIC DNA]</scope>
    <source>
        <strain evidence="6">SpSt-456</strain>
    </source>
</reference>
<dbReference type="InterPro" id="IPR003439">
    <property type="entry name" value="ABC_transporter-like_ATP-bd"/>
</dbReference>
<dbReference type="SMART" id="SM00382">
    <property type="entry name" value="AAA"/>
    <property type="match status" value="1"/>
</dbReference>
<evidence type="ECO:0000259" key="5">
    <source>
        <dbReference type="PROSITE" id="PS50893"/>
    </source>
</evidence>
<dbReference type="PROSITE" id="PS00211">
    <property type="entry name" value="ABC_TRANSPORTER_1"/>
    <property type="match status" value="1"/>
</dbReference>
<sequence>MALMELRSVTKEYSLGQLTVAALREVDLTIDAGEFVGIWGPSGSGKTTLLNILGLIDEPTRGLYRFDGVDTAQLSDDAKCEMRNHRLGFIFQHFNLIPVLSALENVMIPLQIMGRPAGEAAQRARERLEQLGLTAFVHQRPDKLSGGQQQRVAIARALVTHPLVVIADEPTANLDSQTAKSIVGLMRLLNREEGTTFVFSTHDQRLLDAVDRLIRLEDGCIRLGERGDGGVV</sequence>
<dbReference type="InterPro" id="IPR027417">
    <property type="entry name" value="P-loop_NTPase"/>
</dbReference>
<dbReference type="InterPro" id="IPR015854">
    <property type="entry name" value="ABC_transpr_LolD-like"/>
</dbReference>
<keyword evidence="1" id="KW-0813">Transport</keyword>
<keyword evidence="2" id="KW-0547">Nucleotide-binding</keyword>
<dbReference type="Pfam" id="PF00005">
    <property type="entry name" value="ABC_tran"/>
    <property type="match status" value="1"/>
</dbReference>
<protein>
    <submittedName>
        <fullName evidence="6">ABC transporter ATP-binding protein</fullName>
    </submittedName>
</protein>
<organism evidence="6">
    <name type="scientific">Desulfacinum infernum</name>
    <dbReference type="NCBI Taxonomy" id="35837"/>
    <lineage>
        <taxon>Bacteria</taxon>
        <taxon>Pseudomonadati</taxon>
        <taxon>Thermodesulfobacteriota</taxon>
        <taxon>Syntrophobacteria</taxon>
        <taxon>Syntrophobacterales</taxon>
        <taxon>Syntrophobacteraceae</taxon>
        <taxon>Desulfacinum</taxon>
    </lineage>
</organism>
<dbReference type="AlphaFoldDB" id="A0A831ZTV3"/>
<evidence type="ECO:0000256" key="2">
    <source>
        <dbReference type="ARBA" id="ARBA00022741"/>
    </source>
</evidence>
<dbReference type="GO" id="GO:0005524">
    <property type="term" value="F:ATP binding"/>
    <property type="evidence" value="ECO:0007669"/>
    <property type="project" value="UniProtKB-KW"/>
</dbReference>
<comment type="similarity">
    <text evidence="4">Belongs to the ABC transporter superfamily. Macrolide exporter (TC 3.A.1.122) family.</text>
</comment>
<dbReference type="GO" id="GO:0098796">
    <property type="term" value="C:membrane protein complex"/>
    <property type="evidence" value="ECO:0007669"/>
    <property type="project" value="UniProtKB-ARBA"/>
</dbReference>
<feature type="domain" description="ABC transporter" evidence="5">
    <location>
        <begin position="4"/>
        <end position="232"/>
    </location>
</feature>
<comment type="caution">
    <text evidence="6">The sequence shown here is derived from an EMBL/GenBank/DDBJ whole genome shotgun (WGS) entry which is preliminary data.</text>
</comment>
<dbReference type="PANTHER" id="PTHR24220">
    <property type="entry name" value="IMPORT ATP-BINDING PROTEIN"/>
    <property type="match status" value="1"/>
</dbReference>
<dbReference type="FunFam" id="3.40.50.300:FF:000032">
    <property type="entry name" value="Export ABC transporter ATP-binding protein"/>
    <property type="match status" value="1"/>
</dbReference>
<dbReference type="GO" id="GO:0005886">
    <property type="term" value="C:plasma membrane"/>
    <property type="evidence" value="ECO:0007669"/>
    <property type="project" value="TreeGrafter"/>
</dbReference>
<dbReference type="Gene3D" id="3.40.50.300">
    <property type="entry name" value="P-loop containing nucleotide triphosphate hydrolases"/>
    <property type="match status" value="1"/>
</dbReference>
<accession>A0A831ZTV3</accession>
<dbReference type="CDD" id="cd03255">
    <property type="entry name" value="ABC_MJ0796_LolCDE_FtsE"/>
    <property type="match status" value="1"/>
</dbReference>
<evidence type="ECO:0000313" key="6">
    <source>
        <dbReference type="EMBL" id="HFK98564.1"/>
    </source>
</evidence>
<dbReference type="GO" id="GO:0016887">
    <property type="term" value="F:ATP hydrolysis activity"/>
    <property type="evidence" value="ECO:0007669"/>
    <property type="project" value="InterPro"/>
</dbReference>
<dbReference type="InterPro" id="IPR003593">
    <property type="entry name" value="AAA+_ATPase"/>
</dbReference>
<dbReference type="InterPro" id="IPR017911">
    <property type="entry name" value="MacB-like_ATP-bd"/>
</dbReference>
<evidence type="ECO:0000256" key="4">
    <source>
        <dbReference type="ARBA" id="ARBA00038388"/>
    </source>
</evidence>
<keyword evidence="3 6" id="KW-0067">ATP-binding</keyword>
<proteinExistence type="inferred from homology"/>
<name>A0A831ZTV3_9BACT</name>
<evidence type="ECO:0000256" key="1">
    <source>
        <dbReference type="ARBA" id="ARBA00022448"/>
    </source>
</evidence>